<protein>
    <submittedName>
        <fullName evidence="1">Uncharacterized protein</fullName>
    </submittedName>
</protein>
<dbReference type="EMBL" id="HACM01006839">
    <property type="protein sequence ID" value="CRZ07281.1"/>
    <property type="molecule type" value="Transcribed_RNA"/>
</dbReference>
<feature type="non-terminal residue" evidence="1">
    <location>
        <position position="100"/>
    </location>
</feature>
<organism evidence="1">
    <name type="scientific">Spongospora subterranea</name>
    <dbReference type="NCBI Taxonomy" id="70186"/>
    <lineage>
        <taxon>Eukaryota</taxon>
        <taxon>Sar</taxon>
        <taxon>Rhizaria</taxon>
        <taxon>Endomyxa</taxon>
        <taxon>Phytomyxea</taxon>
        <taxon>Plasmodiophorida</taxon>
        <taxon>Plasmodiophoridae</taxon>
        <taxon>Spongospora</taxon>
    </lineage>
</organism>
<dbReference type="EMBL" id="HACM01006833">
    <property type="protein sequence ID" value="CRZ07275.1"/>
    <property type="molecule type" value="Transcribed_RNA"/>
</dbReference>
<dbReference type="AlphaFoldDB" id="A0A0H5QZF9"/>
<dbReference type="EMBL" id="HACM01006853">
    <property type="protein sequence ID" value="CRZ07295.1"/>
    <property type="molecule type" value="Transcribed_RNA"/>
</dbReference>
<sequence>MTERTRRADPEKGIDLALDFKVMRSNDPAMARVNNIRSLEFGSNPFDYGHPIEGVSLSPKPHSTRVLWKNTHRGHLFHQAAASMLFRSWKFRRTALVLGC</sequence>
<dbReference type="EMBL" id="HACM01006829">
    <property type="protein sequence ID" value="CRZ07271.1"/>
    <property type="molecule type" value="Transcribed_RNA"/>
</dbReference>
<name>A0A0H5QZF9_9EUKA</name>
<dbReference type="EMBL" id="HACM01006838">
    <property type="protein sequence ID" value="CRZ07280.1"/>
    <property type="molecule type" value="Transcribed_RNA"/>
</dbReference>
<dbReference type="EMBL" id="HACM01006858">
    <property type="protein sequence ID" value="CRZ07300.1"/>
    <property type="molecule type" value="Transcribed_RNA"/>
</dbReference>
<dbReference type="EMBL" id="HACM01006856">
    <property type="protein sequence ID" value="CRZ07298.1"/>
    <property type="molecule type" value="Transcribed_RNA"/>
</dbReference>
<proteinExistence type="predicted"/>
<dbReference type="EMBL" id="HACM01006809">
    <property type="protein sequence ID" value="CRZ07251.1"/>
    <property type="molecule type" value="Transcribed_RNA"/>
</dbReference>
<evidence type="ECO:0000313" key="1">
    <source>
        <dbReference type="EMBL" id="CRZ07295.1"/>
    </source>
</evidence>
<dbReference type="EMBL" id="HACM01006850">
    <property type="protein sequence ID" value="CRZ07292.1"/>
    <property type="molecule type" value="Transcribed_RNA"/>
</dbReference>
<dbReference type="EMBL" id="HACM01006824">
    <property type="protein sequence ID" value="CRZ07266.1"/>
    <property type="molecule type" value="Transcribed_RNA"/>
</dbReference>
<reference evidence="1" key="1">
    <citation type="submission" date="2015-04" db="EMBL/GenBank/DDBJ databases">
        <title>The genome sequence of the plant pathogenic Rhizarian Plasmodiophora brassicae reveals insights in its biotrophic life cycle and the origin of chitin synthesis.</title>
        <authorList>
            <person name="Schwelm A."/>
            <person name="Fogelqvist J."/>
            <person name="Knaust A."/>
            <person name="Julke S."/>
            <person name="Lilja T."/>
            <person name="Dhandapani V."/>
            <person name="Bonilla-Rosso G."/>
            <person name="Karlsson M."/>
            <person name="Shevchenko A."/>
            <person name="Choi S.R."/>
            <person name="Kim H.G."/>
            <person name="Park J.Y."/>
            <person name="Lim Y.P."/>
            <person name="Ludwig-Muller J."/>
            <person name="Dixelius C."/>
        </authorList>
    </citation>
    <scope>NUCLEOTIDE SEQUENCE</scope>
    <source>
        <tissue evidence="1">Potato root galls</tissue>
    </source>
</reference>
<dbReference type="EMBL" id="HACM01006836">
    <property type="protein sequence ID" value="CRZ07278.1"/>
    <property type="molecule type" value="Transcribed_RNA"/>
</dbReference>
<accession>A0A0H5QZF9</accession>
<dbReference type="EMBL" id="HACM01006845">
    <property type="protein sequence ID" value="CRZ07287.1"/>
    <property type="molecule type" value="Transcribed_RNA"/>
</dbReference>
<dbReference type="EMBL" id="HACM01006817">
    <property type="protein sequence ID" value="CRZ07259.1"/>
    <property type="molecule type" value="Transcribed_RNA"/>
</dbReference>
<dbReference type="EMBL" id="HACM01006844">
    <property type="protein sequence ID" value="CRZ07286.1"/>
    <property type="molecule type" value="Transcribed_RNA"/>
</dbReference>
<dbReference type="EMBL" id="HACM01006832">
    <property type="protein sequence ID" value="CRZ07274.1"/>
    <property type="molecule type" value="Transcribed_RNA"/>
</dbReference>